<name>B9S099_RICCO</name>
<evidence type="ECO:0000256" key="1">
    <source>
        <dbReference type="SAM" id="MobiDB-lite"/>
    </source>
</evidence>
<dbReference type="EMBL" id="EQ973837">
    <property type="protein sequence ID" value="EEF42832.1"/>
    <property type="molecule type" value="Genomic_DNA"/>
</dbReference>
<reference evidence="3" key="1">
    <citation type="journal article" date="2010" name="Nat. Biotechnol.">
        <title>Draft genome sequence of the oilseed species Ricinus communis.</title>
        <authorList>
            <person name="Chan A.P."/>
            <person name="Crabtree J."/>
            <person name="Zhao Q."/>
            <person name="Lorenzi H."/>
            <person name="Orvis J."/>
            <person name="Puiu D."/>
            <person name="Melake-Berhan A."/>
            <person name="Jones K.M."/>
            <person name="Redman J."/>
            <person name="Chen G."/>
            <person name="Cahoon E.B."/>
            <person name="Gedil M."/>
            <person name="Stanke M."/>
            <person name="Haas B.J."/>
            <person name="Wortman J.R."/>
            <person name="Fraser-Liggett C.M."/>
            <person name="Ravel J."/>
            <person name="Rabinowicz P.D."/>
        </authorList>
    </citation>
    <scope>NUCLEOTIDE SEQUENCE [LARGE SCALE GENOMIC DNA]</scope>
    <source>
        <strain evidence="3">cv. Hale</strain>
    </source>
</reference>
<evidence type="ECO:0000313" key="3">
    <source>
        <dbReference type="Proteomes" id="UP000008311"/>
    </source>
</evidence>
<proteinExistence type="predicted"/>
<feature type="region of interest" description="Disordered" evidence="1">
    <location>
        <begin position="1"/>
        <end position="53"/>
    </location>
</feature>
<keyword evidence="3" id="KW-1185">Reference proteome</keyword>
<feature type="compositionally biased region" description="Basic and acidic residues" evidence="1">
    <location>
        <begin position="15"/>
        <end position="42"/>
    </location>
</feature>
<accession>B9S099</accession>
<organism evidence="2 3">
    <name type="scientific">Ricinus communis</name>
    <name type="common">Castor bean</name>
    <dbReference type="NCBI Taxonomy" id="3988"/>
    <lineage>
        <taxon>Eukaryota</taxon>
        <taxon>Viridiplantae</taxon>
        <taxon>Streptophyta</taxon>
        <taxon>Embryophyta</taxon>
        <taxon>Tracheophyta</taxon>
        <taxon>Spermatophyta</taxon>
        <taxon>Magnoliopsida</taxon>
        <taxon>eudicotyledons</taxon>
        <taxon>Gunneridae</taxon>
        <taxon>Pentapetalae</taxon>
        <taxon>rosids</taxon>
        <taxon>fabids</taxon>
        <taxon>Malpighiales</taxon>
        <taxon>Euphorbiaceae</taxon>
        <taxon>Acalyphoideae</taxon>
        <taxon>Acalypheae</taxon>
        <taxon>Ricinus</taxon>
    </lineage>
</organism>
<dbReference type="AlphaFoldDB" id="B9S099"/>
<feature type="compositionally biased region" description="Polar residues" evidence="1">
    <location>
        <begin position="1"/>
        <end position="10"/>
    </location>
</feature>
<gene>
    <name evidence="2" type="ORF">RCOM_1351740</name>
</gene>
<evidence type="ECO:0000313" key="2">
    <source>
        <dbReference type="EMBL" id="EEF42832.1"/>
    </source>
</evidence>
<dbReference type="Proteomes" id="UP000008311">
    <property type="component" value="Unassembled WGS sequence"/>
</dbReference>
<sequence>MNGTYLTLANGQAVEEGKMPRRGSSQERRALYAPYEAKDRNTKLPRRSLPLLQ</sequence>
<dbReference type="InParanoid" id="B9S099"/>
<protein>
    <submittedName>
        <fullName evidence="2">Uncharacterized protein</fullName>
    </submittedName>
</protein>